<proteinExistence type="predicted"/>
<reference evidence="3" key="1">
    <citation type="submission" date="2016-05" db="EMBL/GenBank/DDBJ databases">
        <title>Comparative genomics of biotechnologically important yeasts.</title>
        <authorList>
            <consortium name="DOE Joint Genome Institute"/>
            <person name="Riley R."/>
            <person name="Haridas S."/>
            <person name="Wolfe K.H."/>
            <person name="Lopes M.R."/>
            <person name="Hittinger C.T."/>
            <person name="Goker M."/>
            <person name="Salamov A."/>
            <person name="Wisecaver J."/>
            <person name="Long T.M."/>
            <person name="Aerts A.L."/>
            <person name="Barry K."/>
            <person name="Choi C."/>
            <person name="Clum A."/>
            <person name="Coughlan A.Y."/>
            <person name="Deshpande S."/>
            <person name="Douglass A.P."/>
            <person name="Hanson S.J."/>
            <person name="Klenk H.-P."/>
            <person name="Labutti K."/>
            <person name="Lapidus A."/>
            <person name="Lindquist E."/>
            <person name="Lipzen A."/>
            <person name="Meier-Kolthoff J.P."/>
            <person name="Ohm R.A."/>
            <person name="Otillar R.P."/>
            <person name="Pangilinan J."/>
            <person name="Peng Y."/>
            <person name="Rokas A."/>
            <person name="Rosa C.A."/>
            <person name="Scheuner C."/>
            <person name="Sibirny A.A."/>
            <person name="Slot J.C."/>
            <person name="Stielow J.B."/>
            <person name="Sun H."/>
            <person name="Kurtzman C.P."/>
            <person name="Blackwell M."/>
            <person name="Grigoriev I.V."/>
            <person name="Jeffries T.W."/>
        </authorList>
    </citation>
    <scope>NUCLEOTIDE SEQUENCE [LARGE SCALE GENOMIC DNA]</scope>
    <source>
        <strain evidence="3">NRRL Y-1933</strain>
    </source>
</reference>
<feature type="compositionally biased region" description="Low complexity" evidence="1">
    <location>
        <begin position="39"/>
        <end position="56"/>
    </location>
</feature>
<dbReference type="Pfam" id="PF17235">
    <property type="entry name" value="STD1"/>
    <property type="match status" value="1"/>
</dbReference>
<feature type="region of interest" description="Disordered" evidence="1">
    <location>
        <begin position="39"/>
        <end position="77"/>
    </location>
</feature>
<organism evidence="2 3">
    <name type="scientific">Hyphopichia burtonii NRRL Y-1933</name>
    <dbReference type="NCBI Taxonomy" id="984485"/>
    <lineage>
        <taxon>Eukaryota</taxon>
        <taxon>Fungi</taxon>
        <taxon>Dikarya</taxon>
        <taxon>Ascomycota</taxon>
        <taxon>Saccharomycotina</taxon>
        <taxon>Pichiomycetes</taxon>
        <taxon>Debaryomycetaceae</taxon>
        <taxon>Hyphopichia</taxon>
    </lineage>
</organism>
<dbReference type="GeneID" id="30992710"/>
<evidence type="ECO:0000313" key="2">
    <source>
        <dbReference type="EMBL" id="ODV70100.1"/>
    </source>
</evidence>
<dbReference type="EMBL" id="KV454538">
    <property type="protein sequence ID" value="ODV70100.1"/>
    <property type="molecule type" value="Genomic_DNA"/>
</dbReference>
<dbReference type="RefSeq" id="XP_020079167.1">
    <property type="nucleotide sequence ID" value="XM_020218160.1"/>
</dbReference>
<dbReference type="Proteomes" id="UP000095085">
    <property type="component" value="Unassembled WGS sequence"/>
</dbReference>
<sequence>MFGSPFTRNNSISSPPSQFRDSARNAIYQQLPPLVVTSSSASSIRSAPSQYNNQQHQHSRSHSSLHRSKASSVFSGRRSVRSAPSIYSSSTATIPEDSEPLSITVEQLVNDIDYHETYYKQVQEEGDDDDEEMYKICLGSDLQYQNIPESLIDWNLNVTRCKLMLIQLPEISKTPDFQYSQQSLPQLVGDLAQLCQLVLIQPHITDKELIYTLFSSNLYHEHHLDVNFKKSVAEISVKQSRLLQINSPRKRKNSILSPPIISADNQLHLGFKYKEIAIRNYLINLAAAATTAYEYKLKTDALKKTIRLSGDKKKISKDEKKKLWEQVRLDVFRRAGLE</sequence>
<dbReference type="OrthoDB" id="4081967at2759"/>
<dbReference type="AlphaFoldDB" id="A0A1E4RS36"/>
<name>A0A1E4RS36_9ASCO</name>
<gene>
    <name evidence="2" type="ORF">HYPBUDRAFT_101931</name>
</gene>
<protein>
    <submittedName>
        <fullName evidence="2">Uncharacterized protein</fullName>
    </submittedName>
</protein>
<feature type="compositionally biased region" description="Basic residues" evidence="1">
    <location>
        <begin position="57"/>
        <end position="69"/>
    </location>
</feature>
<evidence type="ECO:0000256" key="1">
    <source>
        <dbReference type="SAM" id="MobiDB-lite"/>
    </source>
</evidence>
<dbReference type="InterPro" id="IPR035189">
    <property type="entry name" value="Std1/Mth1"/>
</dbReference>
<accession>A0A1E4RS36</accession>
<evidence type="ECO:0000313" key="3">
    <source>
        <dbReference type="Proteomes" id="UP000095085"/>
    </source>
</evidence>
<keyword evidence="3" id="KW-1185">Reference proteome</keyword>